<dbReference type="RefSeq" id="WP_004605144.1">
    <property type="nucleotide sequence ID" value="NZ_AP024846.1"/>
</dbReference>
<dbReference type="InterPro" id="IPR013525">
    <property type="entry name" value="ABC2_TM"/>
</dbReference>
<evidence type="ECO:0000256" key="1">
    <source>
        <dbReference type="ARBA" id="ARBA00004141"/>
    </source>
</evidence>
<feature type="transmembrane region" description="Helical" evidence="5">
    <location>
        <begin position="20"/>
        <end position="42"/>
    </location>
</feature>
<evidence type="ECO:0000256" key="2">
    <source>
        <dbReference type="ARBA" id="ARBA00022692"/>
    </source>
</evidence>
<comment type="subcellular location">
    <subcellularLocation>
        <location evidence="1">Membrane</location>
        <topology evidence="1">Multi-pass membrane protein</topology>
    </subcellularLocation>
</comment>
<evidence type="ECO:0000313" key="7">
    <source>
        <dbReference type="EMBL" id="MSS39014.1"/>
    </source>
</evidence>
<dbReference type="Pfam" id="PF12698">
    <property type="entry name" value="ABC2_membrane_3"/>
    <property type="match status" value="1"/>
</dbReference>
<evidence type="ECO:0000259" key="6">
    <source>
        <dbReference type="Pfam" id="PF12698"/>
    </source>
</evidence>
<evidence type="ECO:0000313" key="8">
    <source>
        <dbReference type="Proteomes" id="UP000462363"/>
    </source>
</evidence>
<evidence type="ECO:0000256" key="5">
    <source>
        <dbReference type="SAM" id="Phobius"/>
    </source>
</evidence>
<proteinExistence type="predicted"/>
<feature type="domain" description="ABC-2 type transporter transmembrane" evidence="6">
    <location>
        <begin position="19"/>
        <end position="370"/>
    </location>
</feature>
<keyword evidence="2 5" id="KW-0812">Transmembrane</keyword>
<feature type="transmembrane region" description="Helical" evidence="5">
    <location>
        <begin position="293"/>
        <end position="311"/>
    </location>
</feature>
<feature type="transmembrane region" description="Helical" evidence="5">
    <location>
        <begin position="350"/>
        <end position="372"/>
    </location>
</feature>
<comment type="caution">
    <text evidence="7">The sequence shown here is derived from an EMBL/GenBank/DDBJ whole genome shotgun (WGS) entry which is preliminary data.</text>
</comment>
<feature type="transmembrane region" description="Helical" evidence="5">
    <location>
        <begin position="223"/>
        <end position="248"/>
    </location>
</feature>
<reference evidence="7 8" key="1">
    <citation type="submission" date="2019-08" db="EMBL/GenBank/DDBJ databases">
        <title>In-depth cultivation of the pig gut microbiome towards novel bacterial diversity and tailored functional studies.</title>
        <authorList>
            <person name="Wylensek D."/>
            <person name="Hitch T.C.A."/>
            <person name="Clavel T."/>
        </authorList>
    </citation>
    <scope>NUCLEOTIDE SEQUENCE [LARGE SCALE GENOMIC DNA]</scope>
    <source>
        <strain evidence="7 8">BL-389-WT-3D</strain>
    </source>
</reference>
<keyword evidence="3 5" id="KW-1133">Transmembrane helix</keyword>
<evidence type="ECO:0000256" key="3">
    <source>
        <dbReference type="ARBA" id="ARBA00022989"/>
    </source>
</evidence>
<dbReference type="Proteomes" id="UP000462363">
    <property type="component" value="Unassembled WGS sequence"/>
</dbReference>
<dbReference type="EMBL" id="VUMB01000002">
    <property type="protein sequence ID" value="MSS39014.1"/>
    <property type="molecule type" value="Genomic_DNA"/>
</dbReference>
<dbReference type="GO" id="GO:0140359">
    <property type="term" value="F:ABC-type transporter activity"/>
    <property type="evidence" value="ECO:0007669"/>
    <property type="project" value="InterPro"/>
</dbReference>
<dbReference type="GO" id="GO:0016020">
    <property type="term" value="C:membrane"/>
    <property type="evidence" value="ECO:0007669"/>
    <property type="project" value="UniProtKB-SubCell"/>
</dbReference>
<dbReference type="InterPro" id="IPR052902">
    <property type="entry name" value="ABC-2_transporter"/>
</dbReference>
<sequence>MLHLLKYRFIQTVRDYPIMFWALAFPLILGTFFYFSFGSAGLDGTGDYEWDPIKVAIIEEDLSSKNAESFQAFLEKLEPDTLDIQDISSESDAIKALKEETILGIYYVDDIPSLSVGKNGINESILSSLLKNYNQNAAMIQKIAMTHPEKMGAAIEAMKDYHPETRNESLGGKTLDPNVQYFFALIAYACLSGAFLGVRSSLDSQANLSALGARRSITPTHKLKLILIDMTVLFIIHFINILVLNLYLIKVLGISLGDNIGALLVVDFMGSMIGVSLGIAFGCLGKLSTDMKLGLTVAITLIPGFLAGLMFGNMKNIIELHCPIINRLNPAAVLSDAFYCMSVYNDAHRFARSIGILAIMSALFLLIAYLGIRRERYDSI</sequence>
<dbReference type="PANTHER" id="PTHR43027:SF1">
    <property type="entry name" value="DOXORUBICIN RESISTANCE ABC TRANSPORTER PERMEASE PROTEIN DRRC-RELATED"/>
    <property type="match status" value="1"/>
</dbReference>
<accession>A0A844F9Y6</accession>
<name>A0A844F9Y6_CLOSV</name>
<gene>
    <name evidence="7" type="ORF">FYJ37_01285</name>
</gene>
<feature type="transmembrane region" description="Helical" evidence="5">
    <location>
        <begin position="181"/>
        <end position="202"/>
    </location>
</feature>
<evidence type="ECO:0000256" key="4">
    <source>
        <dbReference type="ARBA" id="ARBA00023136"/>
    </source>
</evidence>
<dbReference type="AlphaFoldDB" id="A0A844F9Y6"/>
<protein>
    <submittedName>
        <fullName evidence="7">ABC transporter permease</fullName>
    </submittedName>
</protein>
<organism evidence="7 8">
    <name type="scientific">Clostridium scindens (strain JCM 10418 / VPI 12708)</name>
    <dbReference type="NCBI Taxonomy" id="29347"/>
    <lineage>
        <taxon>Bacteria</taxon>
        <taxon>Bacillati</taxon>
        <taxon>Bacillota</taxon>
        <taxon>Clostridia</taxon>
        <taxon>Lachnospirales</taxon>
        <taxon>Lachnospiraceae</taxon>
    </lineage>
</organism>
<dbReference type="GeneID" id="62697543"/>
<keyword evidence="4 5" id="KW-0472">Membrane</keyword>
<dbReference type="PANTHER" id="PTHR43027">
    <property type="entry name" value="DOXORUBICIN RESISTANCE ABC TRANSPORTER PERMEASE PROTEIN DRRC-RELATED"/>
    <property type="match status" value="1"/>
</dbReference>
<feature type="transmembrane region" description="Helical" evidence="5">
    <location>
        <begin position="260"/>
        <end position="281"/>
    </location>
</feature>